<dbReference type="AlphaFoldDB" id="A0A9N9PUK9"/>
<proteinExistence type="predicted"/>
<name>A0A9N9PUK9_9HELO</name>
<gene>
    <name evidence="1" type="ORF">HYALB_00014088</name>
</gene>
<comment type="caution">
    <text evidence="1">The sequence shown here is derived from an EMBL/GenBank/DDBJ whole genome shotgun (WGS) entry which is preliminary data.</text>
</comment>
<protein>
    <recommendedName>
        <fullName evidence="3">Kinesin light chain</fullName>
    </recommendedName>
</protein>
<keyword evidence="2" id="KW-1185">Reference proteome</keyword>
<evidence type="ECO:0008006" key="3">
    <source>
        <dbReference type="Google" id="ProtNLM"/>
    </source>
</evidence>
<sequence length="42" mass="4611">MYQRALQGYEKALGPDHTSTLGTVNNLGNLYSDQGKLVEAEQ</sequence>
<dbReference type="Gene3D" id="1.25.40.10">
    <property type="entry name" value="Tetratricopeptide repeat domain"/>
    <property type="match status" value="1"/>
</dbReference>
<evidence type="ECO:0000313" key="1">
    <source>
        <dbReference type="EMBL" id="CAG8975658.1"/>
    </source>
</evidence>
<organism evidence="1 2">
    <name type="scientific">Hymenoscyphus albidus</name>
    <dbReference type="NCBI Taxonomy" id="595503"/>
    <lineage>
        <taxon>Eukaryota</taxon>
        <taxon>Fungi</taxon>
        <taxon>Dikarya</taxon>
        <taxon>Ascomycota</taxon>
        <taxon>Pezizomycotina</taxon>
        <taxon>Leotiomycetes</taxon>
        <taxon>Helotiales</taxon>
        <taxon>Helotiaceae</taxon>
        <taxon>Hymenoscyphus</taxon>
    </lineage>
</organism>
<accession>A0A9N9PUK9</accession>
<evidence type="ECO:0000313" key="2">
    <source>
        <dbReference type="Proteomes" id="UP000701801"/>
    </source>
</evidence>
<dbReference type="Pfam" id="PF13424">
    <property type="entry name" value="TPR_12"/>
    <property type="match status" value="1"/>
</dbReference>
<dbReference type="EMBL" id="CAJVRM010000145">
    <property type="protein sequence ID" value="CAG8975658.1"/>
    <property type="molecule type" value="Genomic_DNA"/>
</dbReference>
<dbReference type="InterPro" id="IPR011990">
    <property type="entry name" value="TPR-like_helical_dom_sf"/>
</dbReference>
<dbReference type="SUPFAM" id="SSF48452">
    <property type="entry name" value="TPR-like"/>
    <property type="match status" value="1"/>
</dbReference>
<dbReference type="Proteomes" id="UP000701801">
    <property type="component" value="Unassembled WGS sequence"/>
</dbReference>
<feature type="non-terminal residue" evidence="1">
    <location>
        <position position="42"/>
    </location>
</feature>
<dbReference type="OrthoDB" id="626167at2759"/>
<reference evidence="1" key="1">
    <citation type="submission" date="2021-07" db="EMBL/GenBank/DDBJ databases">
        <authorList>
            <person name="Durling M."/>
        </authorList>
    </citation>
    <scope>NUCLEOTIDE SEQUENCE</scope>
</reference>